<feature type="compositionally biased region" description="Polar residues" evidence="1">
    <location>
        <begin position="287"/>
        <end position="296"/>
    </location>
</feature>
<evidence type="ECO:0000313" key="3">
    <source>
        <dbReference type="Proteomes" id="UP000092993"/>
    </source>
</evidence>
<dbReference type="AlphaFoldDB" id="A0A1C7MLF1"/>
<reference evidence="2 3" key="1">
    <citation type="submission" date="2016-03" db="EMBL/GenBank/DDBJ databases">
        <title>Whole genome sequencing of Grifola frondosa 9006-11.</title>
        <authorList>
            <person name="Min B."/>
            <person name="Park H."/>
            <person name="Kim J.-G."/>
            <person name="Cho H."/>
            <person name="Oh Y.-L."/>
            <person name="Kong W.-S."/>
            <person name="Choi I.-G."/>
        </authorList>
    </citation>
    <scope>NUCLEOTIDE SEQUENCE [LARGE SCALE GENOMIC DNA]</scope>
    <source>
        <strain evidence="2 3">9006-11</strain>
    </source>
</reference>
<evidence type="ECO:0000256" key="1">
    <source>
        <dbReference type="SAM" id="MobiDB-lite"/>
    </source>
</evidence>
<sequence>MSTTTINLNLHLKRIQKSLAFALAAQDPDDPQLQASFRKEVEAGVACLHGCVARNESVHPTLLMLSAVAESADAQKSGRTIDFKSIREEDGRIAEGWRAAATAETPADVGDLGENRWWEGAGVAMAGTGATVAGAGAAKRPREVDGGEADASAALAKRTRAAAVSHSRPPARNRGHLVTEHPSQQSENAFPTTTTDDTIVSPIICLRCAETHAACYVNPTTDLICVVCKLTRRACSLMPKKQSADGPPKNLRGPLGHQELGAELQRAQSLINTGAIPHPQADVPLSQVRSAKSFSG</sequence>
<proteinExistence type="predicted"/>
<name>A0A1C7MLF1_GRIFR</name>
<dbReference type="EMBL" id="LUGG01000002">
    <property type="protein sequence ID" value="OBZ77279.1"/>
    <property type="molecule type" value="Genomic_DNA"/>
</dbReference>
<feature type="compositionally biased region" description="Polar residues" evidence="1">
    <location>
        <begin position="181"/>
        <end position="194"/>
    </location>
</feature>
<feature type="region of interest" description="Disordered" evidence="1">
    <location>
        <begin position="159"/>
        <end position="194"/>
    </location>
</feature>
<protein>
    <submittedName>
        <fullName evidence="2">Uncharacterized protein</fullName>
    </submittedName>
</protein>
<accession>A0A1C7MLF1</accession>
<organism evidence="2 3">
    <name type="scientific">Grifola frondosa</name>
    <name type="common">Maitake</name>
    <name type="synonym">Polyporus frondosus</name>
    <dbReference type="NCBI Taxonomy" id="5627"/>
    <lineage>
        <taxon>Eukaryota</taxon>
        <taxon>Fungi</taxon>
        <taxon>Dikarya</taxon>
        <taxon>Basidiomycota</taxon>
        <taxon>Agaricomycotina</taxon>
        <taxon>Agaricomycetes</taxon>
        <taxon>Polyporales</taxon>
        <taxon>Grifolaceae</taxon>
        <taxon>Grifola</taxon>
    </lineage>
</organism>
<comment type="caution">
    <text evidence="2">The sequence shown here is derived from an EMBL/GenBank/DDBJ whole genome shotgun (WGS) entry which is preliminary data.</text>
</comment>
<feature type="region of interest" description="Disordered" evidence="1">
    <location>
        <begin position="275"/>
        <end position="296"/>
    </location>
</feature>
<gene>
    <name evidence="2" type="ORF">A0H81_02848</name>
</gene>
<keyword evidence="3" id="KW-1185">Reference proteome</keyword>
<evidence type="ECO:0000313" key="2">
    <source>
        <dbReference type="EMBL" id="OBZ77279.1"/>
    </source>
</evidence>
<dbReference type="Proteomes" id="UP000092993">
    <property type="component" value="Unassembled WGS sequence"/>
</dbReference>